<name>A0A1C3VKY8_9HYPH</name>
<dbReference type="OrthoDB" id="9812467at2"/>
<organism evidence="2 3">
    <name type="scientific">Rhizobium hainanense</name>
    <dbReference type="NCBI Taxonomy" id="52131"/>
    <lineage>
        <taxon>Bacteria</taxon>
        <taxon>Pseudomonadati</taxon>
        <taxon>Pseudomonadota</taxon>
        <taxon>Alphaproteobacteria</taxon>
        <taxon>Hyphomicrobiales</taxon>
        <taxon>Rhizobiaceae</taxon>
        <taxon>Rhizobium/Agrobacterium group</taxon>
        <taxon>Rhizobium</taxon>
    </lineage>
</organism>
<evidence type="ECO:0000259" key="1">
    <source>
        <dbReference type="PROSITE" id="PS51819"/>
    </source>
</evidence>
<dbReference type="SUPFAM" id="SSF54593">
    <property type="entry name" value="Glyoxalase/Bleomycin resistance protein/Dihydroxybiphenyl dioxygenase"/>
    <property type="match status" value="1"/>
</dbReference>
<gene>
    <name evidence="2" type="ORF">GA0061100_106361</name>
</gene>
<dbReference type="PROSITE" id="PS51819">
    <property type="entry name" value="VOC"/>
    <property type="match status" value="1"/>
</dbReference>
<dbReference type="EMBL" id="FMAC01000006">
    <property type="protein sequence ID" value="SCB28389.1"/>
    <property type="molecule type" value="Genomic_DNA"/>
</dbReference>
<dbReference type="PANTHER" id="PTHR40265">
    <property type="entry name" value="BLL2707 PROTEIN"/>
    <property type="match status" value="1"/>
</dbReference>
<dbReference type="STRING" id="52131.GA0061100_106361"/>
<feature type="domain" description="VOC" evidence="1">
    <location>
        <begin position="9"/>
        <end position="145"/>
    </location>
</feature>
<dbReference type="AlphaFoldDB" id="A0A1C3VKY8"/>
<dbReference type="Gene3D" id="3.10.180.10">
    <property type="entry name" value="2,3-Dihydroxybiphenyl 1,2-Dioxygenase, domain 1"/>
    <property type="match status" value="1"/>
</dbReference>
<evidence type="ECO:0000313" key="3">
    <source>
        <dbReference type="Proteomes" id="UP000186228"/>
    </source>
</evidence>
<reference evidence="3" key="1">
    <citation type="submission" date="2016-08" db="EMBL/GenBank/DDBJ databases">
        <authorList>
            <person name="Varghese N."/>
            <person name="Submissions Spin"/>
        </authorList>
    </citation>
    <scope>NUCLEOTIDE SEQUENCE [LARGE SCALE GENOMIC DNA]</scope>
    <source>
        <strain evidence="3">CCBAU 57015</strain>
    </source>
</reference>
<sequence>MAVTAQPLILDHAVVGVLDRLDEAAAVYRKLGFALTPRGYHTLGSINHLAVFGENYLELLGFPPDSNGKRADLWSYPTGLNGLAFRTADAASLQRELGEAGKPVTEWRDFSRPVDVGGTQKSASFRTFQIGKEAISNGRFFFCQHNTPDLVWQPRDQSHPNGVLDIVDIFIVSRAPQTLTELLGGFANTVAPEITRDGIAIHTGIVTLHILSEANATSRFGLAIPASFDGNERKVALGLKVRSLQVTADVLAQGGLSSRPFEGGLLVDADAANGVALWFKE</sequence>
<keyword evidence="3" id="KW-1185">Reference proteome</keyword>
<dbReference type="InterPro" id="IPR037523">
    <property type="entry name" value="VOC_core"/>
</dbReference>
<dbReference type="InterPro" id="IPR029068">
    <property type="entry name" value="Glyas_Bleomycin-R_OHBP_Dase"/>
</dbReference>
<accession>A0A1C3VKY8</accession>
<dbReference type="InterPro" id="IPR025870">
    <property type="entry name" value="Glyoxalase-like_dom"/>
</dbReference>
<dbReference type="PANTHER" id="PTHR40265:SF1">
    <property type="entry name" value="GLYOXALASE-LIKE DOMAIN-CONTAINING PROTEIN"/>
    <property type="match status" value="1"/>
</dbReference>
<dbReference type="RefSeq" id="WP_075854665.1">
    <property type="nucleotide sequence ID" value="NZ_FMAC01000006.1"/>
</dbReference>
<evidence type="ECO:0000313" key="2">
    <source>
        <dbReference type="EMBL" id="SCB28389.1"/>
    </source>
</evidence>
<dbReference type="Pfam" id="PF13468">
    <property type="entry name" value="Glyoxalase_3"/>
    <property type="match status" value="1"/>
</dbReference>
<dbReference type="Proteomes" id="UP000186228">
    <property type="component" value="Unassembled WGS sequence"/>
</dbReference>
<proteinExistence type="predicted"/>
<protein>
    <submittedName>
        <fullName evidence="2">Glyoxalase-like domain-containing protein</fullName>
    </submittedName>
</protein>